<name>A0ABD0J1S9_9CAEN</name>
<comment type="caution">
    <text evidence="1">The sequence shown here is derived from an EMBL/GenBank/DDBJ whole genome shotgun (WGS) entry which is preliminary data.</text>
</comment>
<proteinExistence type="predicted"/>
<protein>
    <submittedName>
        <fullName evidence="1">Uncharacterized protein</fullName>
    </submittedName>
</protein>
<reference evidence="1 2" key="1">
    <citation type="journal article" date="2023" name="Sci. Data">
        <title>Genome assembly of the Korean intertidal mud-creeper Batillaria attramentaria.</title>
        <authorList>
            <person name="Patra A.K."/>
            <person name="Ho P.T."/>
            <person name="Jun S."/>
            <person name="Lee S.J."/>
            <person name="Kim Y."/>
            <person name="Won Y.J."/>
        </authorList>
    </citation>
    <scope>NUCLEOTIDE SEQUENCE [LARGE SCALE GENOMIC DNA]</scope>
    <source>
        <strain evidence="1">Wonlab-2016</strain>
    </source>
</reference>
<keyword evidence="2" id="KW-1185">Reference proteome</keyword>
<evidence type="ECO:0000313" key="2">
    <source>
        <dbReference type="Proteomes" id="UP001519460"/>
    </source>
</evidence>
<sequence length="100" mass="10836">MSAPWPHPPQGRAPPQGTICCCSSVRDERISARAPPDGTQLRRPGPYKSAIIRPCQPVTIYRGWRRHVGSRESTSMATGQARGNAISFDHSPLVCQLSAG</sequence>
<organism evidence="1 2">
    <name type="scientific">Batillaria attramentaria</name>
    <dbReference type="NCBI Taxonomy" id="370345"/>
    <lineage>
        <taxon>Eukaryota</taxon>
        <taxon>Metazoa</taxon>
        <taxon>Spiralia</taxon>
        <taxon>Lophotrochozoa</taxon>
        <taxon>Mollusca</taxon>
        <taxon>Gastropoda</taxon>
        <taxon>Caenogastropoda</taxon>
        <taxon>Sorbeoconcha</taxon>
        <taxon>Cerithioidea</taxon>
        <taxon>Batillariidae</taxon>
        <taxon>Batillaria</taxon>
    </lineage>
</organism>
<dbReference type="EMBL" id="JACVVK020000734">
    <property type="protein sequence ID" value="KAK7450984.1"/>
    <property type="molecule type" value="Genomic_DNA"/>
</dbReference>
<gene>
    <name evidence="1" type="ORF">BaRGS_00039879</name>
</gene>
<evidence type="ECO:0000313" key="1">
    <source>
        <dbReference type="EMBL" id="KAK7450984.1"/>
    </source>
</evidence>
<dbReference type="Proteomes" id="UP001519460">
    <property type="component" value="Unassembled WGS sequence"/>
</dbReference>
<dbReference type="AlphaFoldDB" id="A0ABD0J1S9"/>
<accession>A0ABD0J1S9</accession>